<feature type="compositionally biased region" description="Basic and acidic residues" evidence="2">
    <location>
        <begin position="260"/>
        <end position="279"/>
    </location>
</feature>
<feature type="compositionally biased region" description="Polar residues" evidence="2">
    <location>
        <begin position="127"/>
        <end position="137"/>
    </location>
</feature>
<feature type="region of interest" description="Disordered" evidence="2">
    <location>
        <begin position="260"/>
        <end position="294"/>
    </location>
</feature>
<accession>A0A8H6SBQ4</accession>
<dbReference type="PANTHER" id="PTHR13621">
    <property type="entry name" value="PROLINE-RICH PROTEIN PRCC"/>
    <property type="match status" value="1"/>
</dbReference>
<feature type="compositionally biased region" description="Polar residues" evidence="2">
    <location>
        <begin position="167"/>
        <end position="186"/>
    </location>
</feature>
<keyword evidence="4" id="KW-1185">Reference proteome</keyword>
<dbReference type="GeneID" id="59349395"/>
<evidence type="ECO:0008006" key="5">
    <source>
        <dbReference type="Google" id="ProtNLM"/>
    </source>
</evidence>
<dbReference type="GO" id="GO:0005634">
    <property type="term" value="C:nucleus"/>
    <property type="evidence" value="ECO:0007669"/>
    <property type="project" value="TreeGrafter"/>
</dbReference>
<dbReference type="PANTHER" id="PTHR13621:SF2">
    <property type="entry name" value="PROLINE-RICH PROTEIN PRCC"/>
    <property type="match status" value="1"/>
</dbReference>
<dbReference type="OrthoDB" id="2555634at2759"/>
<comment type="caution">
    <text evidence="3">The sequence shown here is derived from an EMBL/GenBank/DDBJ whole genome shotgun (WGS) entry which is preliminary data.</text>
</comment>
<keyword evidence="1" id="KW-0175">Coiled coil</keyword>
<dbReference type="AlphaFoldDB" id="A0A8H6SBQ4"/>
<proteinExistence type="predicted"/>
<feature type="coiled-coil region" evidence="1">
    <location>
        <begin position="314"/>
        <end position="341"/>
    </location>
</feature>
<dbReference type="EMBL" id="JACAZF010000009">
    <property type="protein sequence ID" value="KAF7294910.1"/>
    <property type="molecule type" value="Genomic_DNA"/>
</dbReference>
<dbReference type="InterPro" id="IPR018800">
    <property type="entry name" value="PRCC"/>
</dbReference>
<evidence type="ECO:0000313" key="3">
    <source>
        <dbReference type="EMBL" id="KAF7294910.1"/>
    </source>
</evidence>
<feature type="compositionally biased region" description="Basic and acidic residues" evidence="2">
    <location>
        <begin position="61"/>
        <end position="71"/>
    </location>
</feature>
<feature type="region of interest" description="Disordered" evidence="2">
    <location>
        <begin position="1"/>
        <end position="151"/>
    </location>
</feature>
<evidence type="ECO:0000256" key="1">
    <source>
        <dbReference type="SAM" id="Coils"/>
    </source>
</evidence>
<feature type="region of interest" description="Disordered" evidence="2">
    <location>
        <begin position="164"/>
        <end position="204"/>
    </location>
</feature>
<protein>
    <recommendedName>
        <fullName evidence="5">Mitotic checkpoint regulator, MAD2B-interacting-domain-containing protein</fullName>
    </recommendedName>
</protein>
<evidence type="ECO:0000313" key="4">
    <source>
        <dbReference type="Proteomes" id="UP000636479"/>
    </source>
</evidence>
<gene>
    <name evidence="3" type="ORF">MIND_01029000</name>
</gene>
<evidence type="ECO:0000256" key="2">
    <source>
        <dbReference type="SAM" id="MobiDB-lite"/>
    </source>
</evidence>
<sequence>MNLGLGDYGSDSEHESEAEDVQTKPAAAPTPAPAPKKRPPKKITIGLPALSPAVEDDDLDGERPPAKKARLEPGAGKSLLLSMLPAPKEKNPILPAPQRTLGGGAAPALDFETAKPEKSESIAFRPTSLTKGKTNVNLEDGASGSKASSTRAVQSNVDFFSLAGPSIPQSTATPELSVSRPSVSSAPNIPKFEPPEPTPNDPYPGYYTLPSGTWAAYDPAYYAKFTKKWQAEYDAHVRALEKGKVKGFEELDNAEVEEINAEKEREKAKKEFHERETRKAMTMGGSGPSAPNIKLTASKSSRIANSRHQLATMLHQAYANREALEEKIAEGKRNRKEAGNKYGF</sequence>
<organism evidence="3 4">
    <name type="scientific">Mycena indigotica</name>
    <dbReference type="NCBI Taxonomy" id="2126181"/>
    <lineage>
        <taxon>Eukaryota</taxon>
        <taxon>Fungi</taxon>
        <taxon>Dikarya</taxon>
        <taxon>Basidiomycota</taxon>
        <taxon>Agaricomycotina</taxon>
        <taxon>Agaricomycetes</taxon>
        <taxon>Agaricomycetidae</taxon>
        <taxon>Agaricales</taxon>
        <taxon>Marasmiineae</taxon>
        <taxon>Mycenaceae</taxon>
        <taxon>Mycena</taxon>
    </lineage>
</organism>
<dbReference type="Proteomes" id="UP000636479">
    <property type="component" value="Unassembled WGS sequence"/>
</dbReference>
<reference evidence="3" key="1">
    <citation type="submission" date="2020-05" db="EMBL/GenBank/DDBJ databases">
        <title>Mycena genomes resolve the evolution of fungal bioluminescence.</title>
        <authorList>
            <person name="Tsai I.J."/>
        </authorList>
    </citation>
    <scope>NUCLEOTIDE SEQUENCE</scope>
    <source>
        <strain evidence="3">171206Taipei</strain>
    </source>
</reference>
<dbReference type="Pfam" id="PF10253">
    <property type="entry name" value="PRCC"/>
    <property type="match status" value="1"/>
</dbReference>
<name>A0A8H6SBQ4_9AGAR</name>
<dbReference type="RefSeq" id="XP_037216273.1">
    <property type="nucleotide sequence ID" value="XM_037366879.1"/>
</dbReference>